<name>A0ABT7TCN3_9MICO</name>
<keyword evidence="3" id="KW-1185">Reference proteome</keyword>
<evidence type="ECO:0000313" key="2">
    <source>
        <dbReference type="EMBL" id="MDM7887332.1"/>
    </source>
</evidence>
<accession>A0ABT7TCN3</accession>
<dbReference type="InterPro" id="IPR041129">
    <property type="entry name" value="CdiI_2"/>
</dbReference>
<proteinExistence type="predicted"/>
<feature type="domain" description="CdiI immunity protein" evidence="1">
    <location>
        <begin position="6"/>
        <end position="95"/>
    </location>
</feature>
<protein>
    <submittedName>
        <fullName evidence="2">Contact-dependent growth inhibition system immunity protein</fullName>
    </submittedName>
</protein>
<gene>
    <name evidence="2" type="ORF">QUG98_02595</name>
</gene>
<dbReference type="EMBL" id="JAUCMM010000001">
    <property type="protein sequence ID" value="MDM7887332.1"/>
    <property type="molecule type" value="Genomic_DNA"/>
</dbReference>
<reference evidence="2 3" key="1">
    <citation type="submission" date="2023-06" db="EMBL/GenBank/DDBJ databases">
        <authorList>
            <person name="Feng G."/>
            <person name="Li J."/>
            <person name="Zhu H."/>
        </authorList>
    </citation>
    <scope>NUCLEOTIDE SEQUENCE [LARGE SCALE GENOMIC DNA]</scope>
    <source>
        <strain evidence="2 3">RHCJP20</strain>
    </source>
</reference>
<dbReference type="Proteomes" id="UP001235720">
    <property type="component" value="Unassembled WGS sequence"/>
</dbReference>
<organism evidence="2 3">
    <name type="scientific">Curtobacterium subtropicum</name>
    <dbReference type="NCBI Taxonomy" id="3055138"/>
    <lineage>
        <taxon>Bacteria</taxon>
        <taxon>Bacillati</taxon>
        <taxon>Actinomycetota</taxon>
        <taxon>Actinomycetes</taxon>
        <taxon>Micrococcales</taxon>
        <taxon>Microbacteriaceae</taxon>
        <taxon>Curtobacterium</taxon>
    </lineage>
</organism>
<evidence type="ECO:0000313" key="3">
    <source>
        <dbReference type="Proteomes" id="UP001235720"/>
    </source>
</evidence>
<sequence>METSPRYPAFDSLMGGAFNQDWRDEWSSVDEVLSEALDNYPATRSALLYELLRIRETCSEADVVDLLESMGSGFRPEIDAQLSALGWVDHLVERINALDITDE</sequence>
<comment type="caution">
    <text evidence="2">The sequence shown here is derived from an EMBL/GenBank/DDBJ whole genome shotgun (WGS) entry which is preliminary data.</text>
</comment>
<evidence type="ECO:0000259" key="1">
    <source>
        <dbReference type="Pfam" id="PF18593"/>
    </source>
</evidence>
<dbReference type="Pfam" id="PF18593">
    <property type="entry name" value="CdiI_2"/>
    <property type="match status" value="1"/>
</dbReference>
<dbReference type="RefSeq" id="WP_289469065.1">
    <property type="nucleotide sequence ID" value="NZ_JAUCMM010000001.1"/>
</dbReference>